<sequence length="295" mass="33650">MTRTKDRPVFLRRALASIDAQTLRDWELVIVNDGGAPDAIDALLSELSPATRSRIRVVTHDEPRGRWQAANAGIKASSGDLLILHDDDDSWAATFLERASTYLAANPDRVGVVSRIEIIWEERCGDTIVEKSRERFLPESVAPLLMDQQRFNQFVPISFLYRRSLHDVLGLYTESLPVVGDWVFNTRVLELGPLEYLDPAPLVYWHQRPGASGSDGNSVISARAEHARVDALLRDQQFRDYIAQHGPGGALYFERRLRQTEELVKREMQALRHDSMHPLRSVYRRAHSLFSRRVK</sequence>
<dbReference type="SUPFAM" id="SSF53448">
    <property type="entry name" value="Nucleotide-diphospho-sugar transferases"/>
    <property type="match status" value="1"/>
</dbReference>
<gene>
    <name evidence="2" type="ORF">KEC56_07465</name>
</gene>
<dbReference type="InterPro" id="IPR001173">
    <property type="entry name" value="Glyco_trans_2-like"/>
</dbReference>
<dbReference type="EC" id="2.4.-.-" evidence="2"/>
<dbReference type="InterPro" id="IPR029044">
    <property type="entry name" value="Nucleotide-diphossugar_trans"/>
</dbReference>
<keyword evidence="3" id="KW-1185">Reference proteome</keyword>
<evidence type="ECO:0000313" key="2">
    <source>
        <dbReference type="EMBL" id="MCC2029355.1"/>
    </source>
</evidence>
<reference evidence="2" key="1">
    <citation type="submission" date="2021-04" db="EMBL/GenBank/DDBJ databases">
        <title>Microbacterium tenobrionis sp. nov. and Microbacterium allomyrinae sp. nov., isolated from larvae of Tenobrio molitor and Allomyrina dichotoma, respectively.</title>
        <authorList>
            <person name="Lee S.D."/>
        </authorList>
    </citation>
    <scope>NUCLEOTIDE SEQUENCE</scope>
    <source>
        <strain evidence="2">YMB-B2</strain>
    </source>
</reference>
<keyword evidence="2" id="KW-0328">Glycosyltransferase</keyword>
<dbReference type="EMBL" id="JAGTTM010000002">
    <property type="protein sequence ID" value="MCC2029355.1"/>
    <property type="molecule type" value="Genomic_DNA"/>
</dbReference>
<dbReference type="Gene3D" id="3.90.550.10">
    <property type="entry name" value="Spore Coat Polysaccharide Biosynthesis Protein SpsA, Chain A"/>
    <property type="match status" value="1"/>
</dbReference>
<dbReference type="RefSeq" id="WP_308013005.1">
    <property type="nucleotide sequence ID" value="NZ_JAGTTM010000002.1"/>
</dbReference>
<dbReference type="AlphaFoldDB" id="A0A9X1S0L0"/>
<proteinExistence type="predicted"/>
<dbReference type="Pfam" id="PF00535">
    <property type="entry name" value="Glycos_transf_2"/>
    <property type="match status" value="1"/>
</dbReference>
<keyword evidence="2" id="KW-0808">Transferase</keyword>
<comment type="caution">
    <text evidence="2">The sequence shown here is derived from an EMBL/GenBank/DDBJ whole genome shotgun (WGS) entry which is preliminary data.</text>
</comment>
<dbReference type="InterPro" id="IPR050834">
    <property type="entry name" value="Glycosyltransf_2"/>
</dbReference>
<dbReference type="GO" id="GO:0016757">
    <property type="term" value="F:glycosyltransferase activity"/>
    <property type="evidence" value="ECO:0007669"/>
    <property type="project" value="UniProtKB-KW"/>
</dbReference>
<dbReference type="PANTHER" id="PTHR43685:SF2">
    <property type="entry name" value="GLYCOSYLTRANSFERASE 2-LIKE DOMAIN-CONTAINING PROTEIN"/>
    <property type="match status" value="1"/>
</dbReference>
<organism evidence="2 3">
    <name type="scientific">Microbacterium tenebrionis</name>
    <dbReference type="NCBI Taxonomy" id="2830665"/>
    <lineage>
        <taxon>Bacteria</taxon>
        <taxon>Bacillati</taxon>
        <taxon>Actinomycetota</taxon>
        <taxon>Actinomycetes</taxon>
        <taxon>Micrococcales</taxon>
        <taxon>Microbacteriaceae</taxon>
        <taxon>Microbacterium</taxon>
    </lineage>
</organism>
<protein>
    <submittedName>
        <fullName evidence="2">Glycosyltransferase</fullName>
        <ecNumber evidence="2">2.4.-.-</ecNumber>
    </submittedName>
</protein>
<dbReference type="PANTHER" id="PTHR43685">
    <property type="entry name" value="GLYCOSYLTRANSFERASE"/>
    <property type="match status" value="1"/>
</dbReference>
<feature type="domain" description="Glycosyltransferase 2-like" evidence="1">
    <location>
        <begin position="6"/>
        <end position="123"/>
    </location>
</feature>
<dbReference type="Proteomes" id="UP001139289">
    <property type="component" value="Unassembled WGS sequence"/>
</dbReference>
<name>A0A9X1S0L0_9MICO</name>
<accession>A0A9X1S0L0</accession>
<evidence type="ECO:0000313" key="3">
    <source>
        <dbReference type="Proteomes" id="UP001139289"/>
    </source>
</evidence>
<evidence type="ECO:0000259" key="1">
    <source>
        <dbReference type="Pfam" id="PF00535"/>
    </source>
</evidence>